<sequence>MWFQTAASLYTASSSSSASHHAHTHRVVVGRTGPLAYPMPSADSTTGRVVRQINVKVQSQQPLRLSLQSVVFAVNTAPCAEIVSVSKDESLELFAPPSSL</sequence>
<reference evidence="1 2" key="1">
    <citation type="journal article" date="2021" name="Sci. Rep.">
        <title>Chromosome anchoring in Senegalese sole (Solea senegalensis) reveals sex-associated markers and genome rearrangements in flatfish.</title>
        <authorList>
            <person name="Guerrero-Cozar I."/>
            <person name="Gomez-Garrido J."/>
            <person name="Berbel C."/>
            <person name="Martinez-Blanch J.F."/>
            <person name="Alioto T."/>
            <person name="Claros M.G."/>
            <person name="Gagnaire P.A."/>
            <person name="Manchado M."/>
        </authorList>
    </citation>
    <scope>NUCLEOTIDE SEQUENCE [LARGE SCALE GENOMIC DNA]</scope>
    <source>
        <strain evidence="1">Sse05_10M</strain>
    </source>
</reference>
<keyword evidence="2" id="KW-1185">Reference proteome</keyword>
<evidence type="ECO:0000313" key="1">
    <source>
        <dbReference type="EMBL" id="KAG7481689.1"/>
    </source>
</evidence>
<gene>
    <name evidence="1" type="ORF">JOB18_002467</name>
</gene>
<dbReference type="AlphaFoldDB" id="A0AAV6Q3X1"/>
<dbReference type="EMBL" id="JAGKHQ010000019">
    <property type="protein sequence ID" value="KAG7481689.1"/>
    <property type="molecule type" value="Genomic_DNA"/>
</dbReference>
<protein>
    <submittedName>
        <fullName evidence="1">Uncharacterized protein</fullName>
    </submittedName>
</protein>
<accession>A0AAV6Q3X1</accession>
<organism evidence="1 2">
    <name type="scientific">Solea senegalensis</name>
    <name type="common">Senegalese sole</name>
    <dbReference type="NCBI Taxonomy" id="28829"/>
    <lineage>
        <taxon>Eukaryota</taxon>
        <taxon>Metazoa</taxon>
        <taxon>Chordata</taxon>
        <taxon>Craniata</taxon>
        <taxon>Vertebrata</taxon>
        <taxon>Euteleostomi</taxon>
        <taxon>Actinopterygii</taxon>
        <taxon>Neopterygii</taxon>
        <taxon>Teleostei</taxon>
        <taxon>Neoteleostei</taxon>
        <taxon>Acanthomorphata</taxon>
        <taxon>Carangaria</taxon>
        <taxon>Pleuronectiformes</taxon>
        <taxon>Pleuronectoidei</taxon>
        <taxon>Soleidae</taxon>
        <taxon>Solea</taxon>
    </lineage>
</organism>
<evidence type="ECO:0000313" key="2">
    <source>
        <dbReference type="Proteomes" id="UP000693946"/>
    </source>
</evidence>
<proteinExistence type="predicted"/>
<dbReference type="Proteomes" id="UP000693946">
    <property type="component" value="Linkage Group LG7"/>
</dbReference>
<name>A0AAV6Q3X1_SOLSE</name>
<comment type="caution">
    <text evidence="1">The sequence shown here is derived from an EMBL/GenBank/DDBJ whole genome shotgun (WGS) entry which is preliminary data.</text>
</comment>